<feature type="domain" description="Resolvase/invertase-type recombinase catalytic" evidence="7">
    <location>
        <begin position="12"/>
        <end position="161"/>
    </location>
</feature>
<evidence type="ECO:0000313" key="9">
    <source>
        <dbReference type="EMBL" id="GIO36263.1"/>
    </source>
</evidence>
<dbReference type="Proteomes" id="UP000681162">
    <property type="component" value="Unassembled WGS sequence"/>
</dbReference>
<dbReference type="Pfam" id="PF13408">
    <property type="entry name" value="Zn_ribbon_recom"/>
    <property type="match status" value="1"/>
</dbReference>
<evidence type="ECO:0000259" key="8">
    <source>
        <dbReference type="PROSITE" id="PS51737"/>
    </source>
</evidence>
<dbReference type="InterPro" id="IPR006119">
    <property type="entry name" value="Resolv_N"/>
</dbReference>
<reference evidence="9 10" key="1">
    <citation type="submission" date="2021-03" db="EMBL/GenBank/DDBJ databases">
        <title>Antimicrobial resistance genes in bacteria isolated from Japanese honey, and their potential for conferring macrolide and lincosamide resistance in the American foulbrood pathogen Paenibacillus larvae.</title>
        <authorList>
            <person name="Okamoto M."/>
            <person name="Kumagai M."/>
            <person name="Kanamori H."/>
            <person name="Takamatsu D."/>
        </authorList>
    </citation>
    <scope>NUCLEOTIDE SEQUENCE [LARGE SCALE GENOMIC DNA]</scope>
    <source>
        <strain evidence="9 10">J41TS12</strain>
    </source>
</reference>
<dbReference type="InterPro" id="IPR050639">
    <property type="entry name" value="SSR_resolvase"/>
</dbReference>
<feature type="coiled-coil region" evidence="6">
    <location>
        <begin position="448"/>
        <end position="475"/>
    </location>
</feature>
<feature type="active site" description="O-(5'-phospho-DNA)-serine intermediate" evidence="4 5">
    <location>
        <position position="20"/>
    </location>
</feature>
<dbReference type="InterPro" id="IPR011109">
    <property type="entry name" value="DNA_bind_recombinase_dom"/>
</dbReference>
<dbReference type="PROSITE" id="PS51737">
    <property type="entry name" value="RECOMBINASE_DNA_BIND"/>
    <property type="match status" value="1"/>
</dbReference>
<keyword evidence="2" id="KW-0238">DNA-binding</keyword>
<proteinExistence type="predicted"/>
<keyword evidence="6" id="KW-0175">Coiled coil</keyword>
<protein>
    <submittedName>
        <fullName evidence="9">Serine recombinase</fullName>
    </submittedName>
</protein>
<dbReference type="PROSITE" id="PS51736">
    <property type="entry name" value="RECOMBINASES_3"/>
    <property type="match status" value="1"/>
</dbReference>
<keyword evidence="1" id="KW-0229">DNA integration</keyword>
<evidence type="ECO:0000256" key="4">
    <source>
        <dbReference type="PIRSR" id="PIRSR606118-50"/>
    </source>
</evidence>
<dbReference type="AlphaFoldDB" id="A0A919XRM3"/>
<dbReference type="SMART" id="SM00857">
    <property type="entry name" value="Resolvase"/>
    <property type="match status" value="1"/>
</dbReference>
<dbReference type="GO" id="GO:0000150">
    <property type="term" value="F:DNA strand exchange activity"/>
    <property type="evidence" value="ECO:0007669"/>
    <property type="project" value="InterPro"/>
</dbReference>
<dbReference type="InterPro" id="IPR038109">
    <property type="entry name" value="DNA_bind_recomb_sf"/>
</dbReference>
<dbReference type="PANTHER" id="PTHR30461:SF23">
    <property type="entry name" value="DNA RECOMBINASE-RELATED"/>
    <property type="match status" value="1"/>
</dbReference>
<evidence type="ECO:0000256" key="2">
    <source>
        <dbReference type="ARBA" id="ARBA00023125"/>
    </source>
</evidence>
<dbReference type="GO" id="GO:0003677">
    <property type="term" value="F:DNA binding"/>
    <property type="evidence" value="ECO:0007669"/>
    <property type="project" value="UniProtKB-KW"/>
</dbReference>
<gene>
    <name evidence="9" type="ORF">J41TS12_11240</name>
</gene>
<keyword evidence="3" id="KW-0233">DNA recombination</keyword>
<accession>A0A919XRM3</accession>
<dbReference type="Gene3D" id="3.90.1750.20">
    <property type="entry name" value="Putative Large Serine Recombinase, Chain B, Domain 2"/>
    <property type="match status" value="1"/>
</dbReference>
<dbReference type="PANTHER" id="PTHR30461">
    <property type="entry name" value="DNA-INVERTASE FROM LAMBDOID PROPHAGE"/>
    <property type="match status" value="1"/>
</dbReference>
<dbReference type="Pfam" id="PF07508">
    <property type="entry name" value="Recombinase"/>
    <property type="match status" value="1"/>
</dbReference>
<evidence type="ECO:0000256" key="6">
    <source>
        <dbReference type="SAM" id="Coils"/>
    </source>
</evidence>
<feature type="domain" description="Recombinase" evidence="8">
    <location>
        <begin position="169"/>
        <end position="307"/>
    </location>
</feature>
<dbReference type="CDD" id="cd00338">
    <property type="entry name" value="Ser_Recombinase"/>
    <property type="match status" value="1"/>
</dbReference>
<dbReference type="InterPro" id="IPR006118">
    <property type="entry name" value="Recombinase_CS"/>
</dbReference>
<evidence type="ECO:0000313" key="10">
    <source>
        <dbReference type="Proteomes" id="UP000681162"/>
    </source>
</evidence>
<dbReference type="SUPFAM" id="SSF53041">
    <property type="entry name" value="Resolvase-like"/>
    <property type="match status" value="1"/>
</dbReference>
<dbReference type="PROSITE" id="PS00397">
    <property type="entry name" value="RECOMBINASES_1"/>
    <property type="match status" value="1"/>
</dbReference>
<evidence type="ECO:0000259" key="7">
    <source>
        <dbReference type="PROSITE" id="PS51736"/>
    </source>
</evidence>
<dbReference type="Pfam" id="PF00239">
    <property type="entry name" value="Resolvase"/>
    <property type="match status" value="1"/>
</dbReference>
<organism evidence="9 10">
    <name type="scientific">Paenibacillus antibioticophila</name>
    <dbReference type="NCBI Taxonomy" id="1274374"/>
    <lineage>
        <taxon>Bacteria</taxon>
        <taxon>Bacillati</taxon>
        <taxon>Bacillota</taxon>
        <taxon>Bacilli</taxon>
        <taxon>Bacillales</taxon>
        <taxon>Paenibacillaceae</taxon>
        <taxon>Paenibacillus</taxon>
    </lineage>
</organism>
<keyword evidence="10" id="KW-1185">Reference proteome</keyword>
<evidence type="ECO:0000256" key="1">
    <source>
        <dbReference type="ARBA" id="ARBA00022908"/>
    </source>
</evidence>
<dbReference type="InterPro" id="IPR025827">
    <property type="entry name" value="Zn_ribbon_recom_dom"/>
</dbReference>
<comment type="caution">
    <text evidence="9">The sequence shown here is derived from an EMBL/GenBank/DDBJ whole genome shotgun (WGS) entry which is preliminary data.</text>
</comment>
<dbReference type="Gene3D" id="3.40.50.1390">
    <property type="entry name" value="Resolvase, N-terminal catalytic domain"/>
    <property type="match status" value="1"/>
</dbReference>
<name>A0A919XRM3_9BACL</name>
<dbReference type="GO" id="GO:0015074">
    <property type="term" value="P:DNA integration"/>
    <property type="evidence" value="ECO:0007669"/>
    <property type="project" value="UniProtKB-KW"/>
</dbReference>
<evidence type="ECO:0000256" key="5">
    <source>
        <dbReference type="PROSITE-ProRule" id="PRU10137"/>
    </source>
</evidence>
<sequence>MFNLMESKKFEDAVLYARVSSDDQQERETIGMQIEYGDKYADLYNINIKDYYKDDGVSGHSHSLEDRPDGKRLIEDAKAGKIKLVLIYNMKRLGRKARFILDAIYQLEQYGVAIRSMTEPFDTSTPTGRFIITLLAGQAEFDRDTLVETLWHGANRHARLGKWLGGIVPYGYRVDQEGFLEVNEDPLPGKEDLSEAGVIRLIYHLIADQKMTTIQVADYLNALSIPPSYAISKIKKKNRGKRKINTAGIWYPGRIGSVIRNTTYKGIHDYGKRSNRDREIIRREVVSIVSEEIWDRAQEVIRSNQLEATRNTKRPNLLRGLIKCGFCGHTYMGTAFSTGPRRTDGSVRKVKAYYVCNTKAGYKGSTWPKCQSKNVPSEWIEEVVWNECVNFILNPGDAIKELQNEMGNKRSQKEEYEKEIHLASKSIEEKEIGRQNILSLYRQKLITASDVEKQLQEIMDETINLEKRIKHLNQMIDEDRLVTTHFDSAEKLLLDFRSKIEGDLSFEIRRQIVKTLVKEIIVHTVLPPDGNPKKKKADIKVKFNFERPQDNSRTGARAAFLAMSPHSSSARALLIELRSIERKSRGHCLTGSICMWRFQDRRNGSTILSRDLLVRCEWRSRKL</sequence>
<dbReference type="InterPro" id="IPR036162">
    <property type="entry name" value="Resolvase-like_N_sf"/>
</dbReference>
<dbReference type="EMBL" id="BORR01000003">
    <property type="protein sequence ID" value="GIO36263.1"/>
    <property type="molecule type" value="Genomic_DNA"/>
</dbReference>
<evidence type="ECO:0000256" key="3">
    <source>
        <dbReference type="ARBA" id="ARBA00023172"/>
    </source>
</evidence>